<proteinExistence type="predicted"/>
<dbReference type="OrthoDB" id="424490at2759"/>
<dbReference type="PANTHER" id="PTHR47163">
    <property type="entry name" value="DDE_TNP_IS1595 DOMAIN-CONTAINING PROTEIN"/>
    <property type="match status" value="1"/>
</dbReference>
<dbReference type="AlphaFoldDB" id="A0A1R2BH75"/>
<dbReference type="PANTHER" id="PTHR47163:SF2">
    <property type="entry name" value="SI:DKEY-17M8.2"/>
    <property type="match status" value="1"/>
</dbReference>
<gene>
    <name evidence="2" type="ORF">SteCoe_24576</name>
</gene>
<evidence type="ECO:0000313" key="3">
    <source>
        <dbReference type="Proteomes" id="UP000187209"/>
    </source>
</evidence>
<feature type="domain" description="ISXO2-like transposase" evidence="1">
    <location>
        <begin position="3"/>
        <end position="103"/>
    </location>
</feature>
<organism evidence="2 3">
    <name type="scientific">Stentor coeruleus</name>
    <dbReference type="NCBI Taxonomy" id="5963"/>
    <lineage>
        <taxon>Eukaryota</taxon>
        <taxon>Sar</taxon>
        <taxon>Alveolata</taxon>
        <taxon>Ciliophora</taxon>
        <taxon>Postciliodesmatophora</taxon>
        <taxon>Heterotrichea</taxon>
        <taxon>Heterotrichida</taxon>
        <taxon>Stentoridae</taxon>
        <taxon>Stentor</taxon>
    </lineage>
</organism>
<sequence>MGFGATERETGFCFLQIVEDRRRETLENLIQKFILPGSTILSDGWASYINIENIDYGNYQYEVVLHKYNFVDSDDALMHTQQIENSWMLIKTRLRHQYGASKKTFILFGRSYVEKTFSEQAHIPKYDFMQDKETILNMKKG</sequence>
<evidence type="ECO:0000259" key="1">
    <source>
        <dbReference type="Pfam" id="PF12762"/>
    </source>
</evidence>
<name>A0A1R2BH75_9CILI</name>
<dbReference type="Proteomes" id="UP000187209">
    <property type="component" value="Unassembled WGS sequence"/>
</dbReference>
<dbReference type="Pfam" id="PF12762">
    <property type="entry name" value="DDE_Tnp_IS1595"/>
    <property type="match status" value="1"/>
</dbReference>
<evidence type="ECO:0000313" key="2">
    <source>
        <dbReference type="EMBL" id="OMJ76133.1"/>
    </source>
</evidence>
<comment type="caution">
    <text evidence="2">The sequence shown here is derived from an EMBL/GenBank/DDBJ whole genome shotgun (WGS) entry which is preliminary data.</text>
</comment>
<protein>
    <recommendedName>
        <fullName evidence="1">ISXO2-like transposase domain-containing protein</fullName>
    </recommendedName>
</protein>
<accession>A0A1R2BH75</accession>
<keyword evidence="3" id="KW-1185">Reference proteome</keyword>
<dbReference type="InterPro" id="IPR024445">
    <property type="entry name" value="Tnp_ISXO2-like"/>
</dbReference>
<dbReference type="EMBL" id="MPUH01000649">
    <property type="protein sequence ID" value="OMJ76133.1"/>
    <property type="molecule type" value="Genomic_DNA"/>
</dbReference>
<reference evidence="2 3" key="1">
    <citation type="submission" date="2016-11" db="EMBL/GenBank/DDBJ databases">
        <title>The macronuclear genome of Stentor coeruleus: a giant cell with tiny introns.</title>
        <authorList>
            <person name="Slabodnick M."/>
            <person name="Ruby J.G."/>
            <person name="Reiff S.B."/>
            <person name="Swart E.C."/>
            <person name="Gosai S."/>
            <person name="Prabakaran S."/>
            <person name="Witkowska E."/>
            <person name="Larue G.E."/>
            <person name="Fisher S."/>
            <person name="Freeman R.M."/>
            <person name="Gunawardena J."/>
            <person name="Chu W."/>
            <person name="Stover N.A."/>
            <person name="Gregory B.D."/>
            <person name="Nowacki M."/>
            <person name="Derisi J."/>
            <person name="Roy S.W."/>
            <person name="Marshall W.F."/>
            <person name="Sood P."/>
        </authorList>
    </citation>
    <scope>NUCLEOTIDE SEQUENCE [LARGE SCALE GENOMIC DNA]</scope>
    <source>
        <strain evidence="2">WM001</strain>
    </source>
</reference>
<dbReference type="InterPro" id="IPR053164">
    <property type="entry name" value="IS1016-like_transposase"/>
</dbReference>